<dbReference type="InterPro" id="IPR035892">
    <property type="entry name" value="C2_domain_sf"/>
</dbReference>
<dbReference type="Pfam" id="PF00168">
    <property type="entry name" value="C2"/>
    <property type="match status" value="2"/>
</dbReference>
<dbReference type="GO" id="GO:0005544">
    <property type="term" value="F:calcium-dependent phospholipid binding"/>
    <property type="evidence" value="ECO:0007669"/>
    <property type="project" value="TreeGrafter"/>
</dbReference>
<dbReference type="PANTHER" id="PTHR10024">
    <property type="entry name" value="SYNAPTOTAGMIN"/>
    <property type="match status" value="1"/>
</dbReference>
<feature type="domain" description="C2" evidence="3">
    <location>
        <begin position="296"/>
        <end position="434"/>
    </location>
</feature>
<proteinExistence type="inferred from homology"/>
<keyword evidence="2" id="KW-0472">Membrane</keyword>
<dbReference type="GO" id="GO:0070382">
    <property type="term" value="C:exocytic vesicle"/>
    <property type="evidence" value="ECO:0007669"/>
    <property type="project" value="TreeGrafter"/>
</dbReference>
<dbReference type="Proteomes" id="UP000838412">
    <property type="component" value="Chromosome 18"/>
</dbReference>
<name>A0A8J9ZBF2_BRALA</name>
<dbReference type="PROSITE" id="PS50004">
    <property type="entry name" value="C2"/>
    <property type="match status" value="2"/>
</dbReference>
<keyword evidence="5" id="KW-1185">Reference proteome</keyword>
<keyword evidence="2" id="KW-1133">Transmembrane helix</keyword>
<feature type="transmembrane region" description="Helical" evidence="2">
    <location>
        <begin position="23"/>
        <end position="42"/>
    </location>
</feature>
<dbReference type="GO" id="GO:0030276">
    <property type="term" value="F:clathrin binding"/>
    <property type="evidence" value="ECO:0007669"/>
    <property type="project" value="TreeGrafter"/>
</dbReference>
<evidence type="ECO:0000256" key="1">
    <source>
        <dbReference type="ARBA" id="ARBA00006996"/>
    </source>
</evidence>
<accession>A0A8J9ZBF2</accession>
<evidence type="ECO:0000313" key="5">
    <source>
        <dbReference type="Proteomes" id="UP000838412"/>
    </source>
</evidence>
<dbReference type="GO" id="GO:0017156">
    <property type="term" value="P:calcium-ion regulated exocytosis"/>
    <property type="evidence" value="ECO:0007669"/>
    <property type="project" value="TreeGrafter"/>
</dbReference>
<dbReference type="GO" id="GO:0005886">
    <property type="term" value="C:plasma membrane"/>
    <property type="evidence" value="ECO:0007669"/>
    <property type="project" value="TreeGrafter"/>
</dbReference>
<dbReference type="GO" id="GO:0000149">
    <property type="term" value="F:SNARE binding"/>
    <property type="evidence" value="ECO:0007669"/>
    <property type="project" value="TreeGrafter"/>
</dbReference>
<dbReference type="OrthoDB" id="67700at2759"/>
<dbReference type="GO" id="GO:0001786">
    <property type="term" value="F:phosphatidylserine binding"/>
    <property type="evidence" value="ECO:0007669"/>
    <property type="project" value="TreeGrafter"/>
</dbReference>
<dbReference type="GO" id="GO:0005509">
    <property type="term" value="F:calcium ion binding"/>
    <property type="evidence" value="ECO:0007669"/>
    <property type="project" value="TreeGrafter"/>
</dbReference>
<dbReference type="SUPFAM" id="SSF49562">
    <property type="entry name" value="C2 domain (Calcium/lipid-binding domain, CaLB)"/>
    <property type="match status" value="2"/>
</dbReference>
<dbReference type="FunFam" id="2.60.40.150:FF:000352">
    <property type="entry name" value="Uncharacterized protein"/>
    <property type="match status" value="1"/>
</dbReference>
<feature type="domain" description="C2" evidence="3">
    <location>
        <begin position="145"/>
        <end position="287"/>
    </location>
</feature>
<sequence>MVVENDYGKRHLPPLGLSIEAKYSIIAACATFAVVVFIFVVCKWARNWRCGDCCDKNEQDPFDSDIDEKEHGWSSHIVWGQGETSDYESDVNGHSKPRAVSPSFMPYHPQARLDYNQLIEDDLDIPKSLDSGILSIRPVNEQSVPLTSAPMSPEFRAKLRFTLHALDLLFITIHEIKDLPPRMDEAVNTYVKASLSLTDEAKRNNEQYSKDLSRLHRLRWQTSIQKKSLNPVYEERFEAEVHEDEIWKFVFNVEVFEYDKFSRDYSIGVLRFPLRGLRLEDGRTFWQDLKPTKQDGLGQILFTLNYLPTAEKLTIVVIKVKDMVTGKVTSLSKSMFVKVCLVQHYKQVKKKTRLHKIAPEIVLNDSISFDLPHEHLDDVRAILFLCIPQYTSRSGSIRYDVLGQVMVGSGCRGPGQEHWIQMTRSPRRPVARWHLVT</sequence>
<protein>
    <submittedName>
        <fullName evidence="4">SYT4 protein</fullName>
    </submittedName>
</protein>
<dbReference type="SMART" id="SM00239">
    <property type="entry name" value="C2"/>
    <property type="match status" value="2"/>
</dbReference>
<keyword evidence="2" id="KW-0812">Transmembrane</keyword>
<dbReference type="CDD" id="cd00276">
    <property type="entry name" value="C2B_Synaptotagmin"/>
    <property type="match status" value="1"/>
</dbReference>
<dbReference type="PANTHER" id="PTHR10024:SF348">
    <property type="entry name" value="SYNAPTOTAGMIN-17"/>
    <property type="match status" value="1"/>
</dbReference>
<dbReference type="AlphaFoldDB" id="A0A8J9ZBF2"/>
<dbReference type="EMBL" id="OV696703">
    <property type="protein sequence ID" value="CAH1250177.1"/>
    <property type="molecule type" value="Genomic_DNA"/>
</dbReference>
<gene>
    <name evidence="4" type="primary">SYT4</name>
    <name evidence="4" type="ORF">BLAG_LOCUS11024</name>
</gene>
<comment type="similarity">
    <text evidence="1">Belongs to the synaptotagmin family.</text>
</comment>
<organism evidence="4 5">
    <name type="scientific">Branchiostoma lanceolatum</name>
    <name type="common">Common lancelet</name>
    <name type="synonym">Amphioxus lanceolatum</name>
    <dbReference type="NCBI Taxonomy" id="7740"/>
    <lineage>
        <taxon>Eukaryota</taxon>
        <taxon>Metazoa</taxon>
        <taxon>Chordata</taxon>
        <taxon>Cephalochordata</taxon>
        <taxon>Leptocardii</taxon>
        <taxon>Amphioxiformes</taxon>
        <taxon>Branchiostomatidae</taxon>
        <taxon>Branchiostoma</taxon>
    </lineage>
</organism>
<evidence type="ECO:0000313" key="4">
    <source>
        <dbReference type="EMBL" id="CAH1250177.1"/>
    </source>
</evidence>
<dbReference type="Gene3D" id="2.60.40.150">
    <property type="entry name" value="C2 domain"/>
    <property type="match status" value="2"/>
</dbReference>
<evidence type="ECO:0000259" key="3">
    <source>
        <dbReference type="PROSITE" id="PS50004"/>
    </source>
</evidence>
<dbReference type="InterPro" id="IPR000008">
    <property type="entry name" value="C2_dom"/>
</dbReference>
<reference evidence="4" key="1">
    <citation type="submission" date="2022-01" db="EMBL/GenBank/DDBJ databases">
        <authorList>
            <person name="Braso-Vives M."/>
        </authorList>
    </citation>
    <scope>NUCLEOTIDE SEQUENCE</scope>
</reference>
<evidence type="ECO:0000256" key="2">
    <source>
        <dbReference type="SAM" id="Phobius"/>
    </source>
</evidence>